<dbReference type="InterPro" id="IPR022742">
    <property type="entry name" value="Hydrolase_4"/>
</dbReference>
<dbReference type="OrthoDB" id="9780765at2"/>
<dbReference type="GO" id="GO:0070205">
    <property type="term" value="F:2-succinyl-6-hydroxy-2,4-cyclohexadiene-1-carboxylate synthase activity"/>
    <property type="evidence" value="ECO:0007669"/>
    <property type="project" value="UniProtKB-EC"/>
</dbReference>
<dbReference type="RefSeq" id="WP_074021251.1">
    <property type="nucleotide sequence ID" value="NZ_CAWMWP010000053.1"/>
</dbReference>
<dbReference type="AlphaFoldDB" id="A0A1Q5TRH1"/>
<dbReference type="Gene3D" id="3.40.50.1820">
    <property type="entry name" value="alpha/beta hydrolase"/>
    <property type="match status" value="1"/>
</dbReference>
<dbReference type="SUPFAM" id="SSF53474">
    <property type="entry name" value="alpha/beta-Hydrolases"/>
    <property type="match status" value="1"/>
</dbReference>
<sequence>MIDFSGYIDKVTYYARILGKETNCTVGNVEGLSYKLYRSVEQVRGIVVAYHGGGVNSQAGYGIFAQKLCMMAPLAVCLVDIRGHGQSDGARGTVDSPERIWSDVDIMLQEMKRLFPLARLYLFGHSSGAGMLLNYFTRHCPQHKVDGLFMLACELGPFANFKRLHDGSPPFAEINQWPFIINALSRGLFCGQTLAVKLHFSEEVLASMNGFVERYSVNMANALTPRYPDKQLAVLPLPAHFLIAEKDELFSPTEMEEFATRYGSPSLKVSVLPECSHLDCVFAVAPYLYKNLTQDWSNLRETE</sequence>
<dbReference type="PANTHER" id="PTHR11614">
    <property type="entry name" value="PHOSPHOLIPASE-RELATED"/>
    <property type="match status" value="1"/>
</dbReference>
<comment type="caution">
    <text evidence="2">The sequence shown here is derived from an EMBL/GenBank/DDBJ whole genome shotgun (WGS) entry which is preliminary data.</text>
</comment>
<evidence type="ECO:0000313" key="2">
    <source>
        <dbReference type="EMBL" id="OKP02815.1"/>
    </source>
</evidence>
<gene>
    <name evidence="2" type="primary">menH</name>
    <name evidence="2" type="ORF">Xentx_03091</name>
</gene>
<evidence type="ECO:0000313" key="3">
    <source>
        <dbReference type="Proteomes" id="UP000186277"/>
    </source>
</evidence>
<dbReference type="InterPro" id="IPR051044">
    <property type="entry name" value="MAG_DAG_Lipase"/>
</dbReference>
<dbReference type="Pfam" id="PF12146">
    <property type="entry name" value="Hydrolase_4"/>
    <property type="match status" value="1"/>
</dbReference>
<accession>A0A1Q5TRH1</accession>
<keyword evidence="3" id="KW-1185">Reference proteome</keyword>
<organism evidence="2 3">
    <name type="scientific">Xenorhabdus thuongxuanensis</name>
    <dbReference type="NCBI Taxonomy" id="1873484"/>
    <lineage>
        <taxon>Bacteria</taxon>
        <taxon>Pseudomonadati</taxon>
        <taxon>Pseudomonadota</taxon>
        <taxon>Gammaproteobacteria</taxon>
        <taxon>Enterobacterales</taxon>
        <taxon>Morganellaceae</taxon>
        <taxon>Xenorhabdus</taxon>
    </lineage>
</organism>
<keyword evidence="2" id="KW-0456">Lyase</keyword>
<protein>
    <submittedName>
        <fullName evidence="2">2-succinyl-6-hydroxy-2, 4-cyclohexadiene-1-carboxylate synthase</fullName>
        <ecNumber evidence="2">4.2.99.20</ecNumber>
    </submittedName>
</protein>
<dbReference type="InterPro" id="IPR029058">
    <property type="entry name" value="AB_hydrolase_fold"/>
</dbReference>
<evidence type="ECO:0000259" key="1">
    <source>
        <dbReference type="Pfam" id="PF12146"/>
    </source>
</evidence>
<proteinExistence type="predicted"/>
<reference evidence="2 3" key="1">
    <citation type="submission" date="2016-09" db="EMBL/GenBank/DDBJ databases">
        <title>Xenorhabdus thuongxuanensis sp. nov. and Xenorhabdus eapokensis sp. nov., isolated from Steinernema species.</title>
        <authorList>
            <person name="Kaempfer P."/>
            <person name="Tobias N.J."/>
            <person name="Phan Ke L."/>
            <person name="Bode H.B."/>
            <person name="Glaeser S.P."/>
        </authorList>
    </citation>
    <scope>NUCLEOTIDE SEQUENCE [LARGE SCALE GENOMIC DNA]</scope>
    <source>
        <strain evidence="2 3">30TX1</strain>
    </source>
</reference>
<dbReference type="EC" id="4.2.99.20" evidence="2"/>
<feature type="domain" description="Serine aminopeptidase S33" evidence="1">
    <location>
        <begin position="42"/>
        <end position="153"/>
    </location>
</feature>
<name>A0A1Q5TRH1_9GAMM</name>
<dbReference type="EMBL" id="MKGR01000029">
    <property type="protein sequence ID" value="OKP02815.1"/>
    <property type="molecule type" value="Genomic_DNA"/>
</dbReference>
<dbReference type="Proteomes" id="UP000186277">
    <property type="component" value="Unassembled WGS sequence"/>
</dbReference>